<organism evidence="2 3">
    <name type="scientific">Flavimaribacter sediminis</name>
    <dbReference type="NCBI Taxonomy" id="2865987"/>
    <lineage>
        <taxon>Bacteria</taxon>
        <taxon>Pseudomonadati</taxon>
        <taxon>Pseudomonadota</taxon>
        <taxon>Alphaproteobacteria</taxon>
        <taxon>Hyphomicrobiales</taxon>
        <taxon>Rhizobiaceae</taxon>
        <taxon>Flavimaribacter</taxon>
    </lineage>
</organism>
<keyword evidence="1" id="KW-1133">Transmembrane helix</keyword>
<comment type="caution">
    <text evidence="2">The sequence shown here is derived from an EMBL/GenBank/DDBJ whole genome shotgun (WGS) entry which is preliminary data.</text>
</comment>
<name>A0AAE3D276_9HYPH</name>
<dbReference type="RefSeq" id="WP_220228897.1">
    <property type="nucleotide sequence ID" value="NZ_JAICBX010000002.1"/>
</dbReference>
<accession>A0AAE3D276</accession>
<evidence type="ECO:0000256" key="1">
    <source>
        <dbReference type="SAM" id="Phobius"/>
    </source>
</evidence>
<protein>
    <recommendedName>
        <fullName evidence="4">Transmembrane protein</fullName>
    </recommendedName>
</protein>
<keyword evidence="1" id="KW-0812">Transmembrane</keyword>
<evidence type="ECO:0000313" key="2">
    <source>
        <dbReference type="EMBL" id="MBW8638258.1"/>
    </source>
</evidence>
<evidence type="ECO:0000313" key="3">
    <source>
        <dbReference type="Proteomes" id="UP001196509"/>
    </source>
</evidence>
<feature type="transmembrane region" description="Helical" evidence="1">
    <location>
        <begin position="74"/>
        <end position="98"/>
    </location>
</feature>
<feature type="transmembrane region" description="Helical" evidence="1">
    <location>
        <begin position="44"/>
        <end position="62"/>
    </location>
</feature>
<gene>
    <name evidence="2" type="ORF">K1W69_13765</name>
</gene>
<dbReference type="Proteomes" id="UP001196509">
    <property type="component" value="Unassembled WGS sequence"/>
</dbReference>
<proteinExistence type="predicted"/>
<dbReference type="EMBL" id="JAICBX010000002">
    <property type="protein sequence ID" value="MBW8638258.1"/>
    <property type="molecule type" value="Genomic_DNA"/>
</dbReference>
<feature type="transmembrane region" description="Helical" evidence="1">
    <location>
        <begin position="118"/>
        <end position="151"/>
    </location>
</feature>
<feature type="transmembrane region" description="Helical" evidence="1">
    <location>
        <begin position="20"/>
        <end position="38"/>
    </location>
</feature>
<sequence length="160" mass="18408">MTEGVTQNRNVSLSGYLKRFLLIFTAVSIAFVSAAFLLRQTVLVLPMWQSVIAGGAMGHYFAQWERRRPQPRESWRLCFRFVLVGYPVAAILIILYASDFTISGFLRHYDFYAERGELLIMSAMMFFFSLWVAFFNIIFMWIAMLVVGYIAEDAVKTSPS</sequence>
<reference evidence="2" key="1">
    <citation type="submission" date="2021-08" db="EMBL/GenBank/DDBJ databases">
        <title>Hoeflea bacterium WL0058 sp. nov., isolated from the sediment.</title>
        <authorList>
            <person name="Wang L."/>
            <person name="Zhang D."/>
        </authorList>
    </citation>
    <scope>NUCLEOTIDE SEQUENCE</scope>
    <source>
        <strain evidence="2">WL0058</strain>
    </source>
</reference>
<keyword evidence="1" id="KW-0472">Membrane</keyword>
<keyword evidence="3" id="KW-1185">Reference proteome</keyword>
<evidence type="ECO:0008006" key="4">
    <source>
        <dbReference type="Google" id="ProtNLM"/>
    </source>
</evidence>
<dbReference type="AlphaFoldDB" id="A0AAE3D276"/>